<organism evidence="1 2">
    <name type="scientific">Elysia crispata</name>
    <name type="common">lettuce slug</name>
    <dbReference type="NCBI Taxonomy" id="231223"/>
    <lineage>
        <taxon>Eukaryota</taxon>
        <taxon>Metazoa</taxon>
        <taxon>Spiralia</taxon>
        <taxon>Lophotrochozoa</taxon>
        <taxon>Mollusca</taxon>
        <taxon>Gastropoda</taxon>
        <taxon>Heterobranchia</taxon>
        <taxon>Euthyneura</taxon>
        <taxon>Panpulmonata</taxon>
        <taxon>Sacoglossa</taxon>
        <taxon>Placobranchoidea</taxon>
        <taxon>Plakobranchidae</taxon>
        <taxon>Elysia</taxon>
    </lineage>
</organism>
<reference evidence="1" key="1">
    <citation type="journal article" date="2023" name="G3 (Bethesda)">
        <title>A reference genome for the long-term kleptoplast-retaining sea slug Elysia crispata morphotype clarki.</title>
        <authorList>
            <person name="Eastman K.E."/>
            <person name="Pendleton A.L."/>
            <person name="Shaikh M.A."/>
            <person name="Suttiyut T."/>
            <person name="Ogas R."/>
            <person name="Tomko P."/>
            <person name="Gavelis G."/>
            <person name="Widhalm J.R."/>
            <person name="Wisecaver J.H."/>
        </authorList>
    </citation>
    <scope>NUCLEOTIDE SEQUENCE</scope>
    <source>
        <strain evidence="1">ECLA1</strain>
    </source>
</reference>
<proteinExistence type="predicted"/>
<evidence type="ECO:0000313" key="1">
    <source>
        <dbReference type="EMBL" id="KAK3745010.1"/>
    </source>
</evidence>
<name>A0AAE1CYB3_9GAST</name>
<comment type="caution">
    <text evidence="1">The sequence shown here is derived from an EMBL/GenBank/DDBJ whole genome shotgun (WGS) entry which is preliminary data.</text>
</comment>
<dbReference type="EMBL" id="JAWDGP010006239">
    <property type="protein sequence ID" value="KAK3745010.1"/>
    <property type="molecule type" value="Genomic_DNA"/>
</dbReference>
<accession>A0AAE1CYB3</accession>
<protein>
    <submittedName>
        <fullName evidence="1">Uncharacterized protein</fullName>
    </submittedName>
</protein>
<gene>
    <name evidence="1" type="ORF">RRG08_037626</name>
</gene>
<evidence type="ECO:0000313" key="2">
    <source>
        <dbReference type="Proteomes" id="UP001283361"/>
    </source>
</evidence>
<dbReference type="Proteomes" id="UP001283361">
    <property type="component" value="Unassembled WGS sequence"/>
</dbReference>
<sequence>MQSCLATDFGDDKYRRRSKSAVVARCSQRSSRDPIHSDQYTRLPELCDPGTREELCPPHLWVPVLSLRALICSSHDCTDIFSPCSIALSYI</sequence>
<keyword evidence="2" id="KW-1185">Reference proteome</keyword>
<dbReference type="AlphaFoldDB" id="A0AAE1CYB3"/>